<sequence>MYSSEEIPPTWLKISLGDVVNYGWALKSEPTEIADDTWVLELEDIEKNSSRVLQKVRFSERQSKSTKNKFEAGDVLYGKLRPYLNKVVYADEAGVCTTEIVPIKGNQAINSKYLFYWLKHPVFINYVTEVSHGVNMPRLGTDAGKQAPLVLAPLGEQRRIADKLDTTLARVDTLNDRLARITPLLKRFRQSVLAAATSGRLTKDWRLLSSVSSELSSGWSIAKLGNAAFNKDSLRIPISEALRNERRGDYPYYGASGVIDRINGYTHDGEFLLIGEDGANLLARSKPIAFRASGKIWVNNHAHVLTSDCKNRLNYLSYAINSLDLTPWITGSAQPKLTRKALDSIPINLPPDDEQAEIVRRVEILLAFADRLEARLQSAQTAAEHLTPALLAKAFRGELVPQDPNDEPAAELLRRLRAARVAQTPPKPKRGRKAAATESALQNSKTRTSIGFALFPS</sequence>
<evidence type="ECO:0000256" key="4">
    <source>
        <dbReference type="SAM" id="MobiDB-lite"/>
    </source>
</evidence>
<dbReference type="GO" id="GO:0004519">
    <property type="term" value="F:endonuclease activity"/>
    <property type="evidence" value="ECO:0007669"/>
    <property type="project" value="UniProtKB-KW"/>
</dbReference>
<accession>A0A6A1R0N9</accession>
<feature type="domain" description="Type I restriction modification DNA specificity" evidence="5">
    <location>
        <begin position="11"/>
        <end position="181"/>
    </location>
</feature>
<dbReference type="RefSeq" id="WP_151045334.1">
    <property type="nucleotide sequence ID" value="NZ_VZOT01000010.1"/>
</dbReference>
<feature type="region of interest" description="Disordered" evidence="4">
    <location>
        <begin position="419"/>
        <end position="443"/>
    </location>
</feature>
<dbReference type="InterPro" id="IPR044946">
    <property type="entry name" value="Restrct_endonuc_typeI_TRD_sf"/>
</dbReference>
<comment type="similarity">
    <text evidence="1">Belongs to the type-I restriction system S methylase family.</text>
</comment>
<dbReference type="PANTHER" id="PTHR43140">
    <property type="entry name" value="TYPE-1 RESTRICTION ENZYME ECOKI SPECIFICITY PROTEIN"/>
    <property type="match status" value="1"/>
</dbReference>
<dbReference type="InterPro" id="IPR051212">
    <property type="entry name" value="Type-I_RE_S_subunit"/>
</dbReference>
<keyword evidence="6" id="KW-0255">Endonuclease</keyword>
<dbReference type="GO" id="GO:0009307">
    <property type="term" value="P:DNA restriction-modification system"/>
    <property type="evidence" value="ECO:0007669"/>
    <property type="project" value="UniProtKB-KW"/>
</dbReference>
<dbReference type="SUPFAM" id="SSF116734">
    <property type="entry name" value="DNA methylase specificity domain"/>
    <property type="match status" value="2"/>
</dbReference>
<evidence type="ECO:0000259" key="5">
    <source>
        <dbReference type="Pfam" id="PF01420"/>
    </source>
</evidence>
<name>A0A6A1R0N9_9BURK</name>
<dbReference type="Pfam" id="PF01420">
    <property type="entry name" value="Methylase_S"/>
    <property type="match status" value="2"/>
</dbReference>
<reference evidence="6" key="1">
    <citation type="submission" date="2019-09" db="EMBL/GenBank/DDBJ databases">
        <title>Draft genome sequences of 48 bacterial type strains from the CCUG.</title>
        <authorList>
            <person name="Tunovic T."/>
            <person name="Pineiro-Iglesias B."/>
            <person name="Unosson C."/>
            <person name="Inganas E."/>
            <person name="Ohlen M."/>
            <person name="Cardew S."/>
            <person name="Jensie-Markopoulos S."/>
            <person name="Salva-Serra F."/>
            <person name="Jaen-Luchoro D."/>
            <person name="Karlsson R."/>
            <person name="Svensson-Stadler L."/>
            <person name="Chun J."/>
            <person name="Moore E."/>
        </authorList>
    </citation>
    <scope>NUCLEOTIDE SEQUENCE</scope>
    <source>
        <strain evidence="6">CCUG 15333</strain>
    </source>
</reference>
<evidence type="ECO:0000313" key="6">
    <source>
        <dbReference type="EMBL" id="KAB0585836.1"/>
    </source>
</evidence>
<protein>
    <submittedName>
        <fullName evidence="6">Type I restriction endonuclease subunit S</fullName>
    </submittedName>
</protein>
<dbReference type="EMBL" id="VZOT01000010">
    <property type="protein sequence ID" value="KAB0585836.1"/>
    <property type="molecule type" value="Genomic_DNA"/>
</dbReference>
<dbReference type="Gene3D" id="3.90.220.20">
    <property type="entry name" value="DNA methylase specificity domains"/>
    <property type="match status" value="2"/>
</dbReference>
<dbReference type="AlphaFoldDB" id="A0A6A1R0N9"/>
<evidence type="ECO:0000256" key="1">
    <source>
        <dbReference type="ARBA" id="ARBA00010923"/>
    </source>
</evidence>
<organism evidence="6">
    <name type="scientific">Comamonas kerstersii</name>
    <dbReference type="NCBI Taxonomy" id="225992"/>
    <lineage>
        <taxon>Bacteria</taxon>
        <taxon>Pseudomonadati</taxon>
        <taxon>Pseudomonadota</taxon>
        <taxon>Betaproteobacteria</taxon>
        <taxon>Burkholderiales</taxon>
        <taxon>Comamonadaceae</taxon>
        <taxon>Comamonas</taxon>
    </lineage>
</organism>
<keyword evidence="6" id="KW-0378">Hydrolase</keyword>
<keyword evidence="3" id="KW-0238">DNA-binding</keyword>
<proteinExistence type="inferred from homology"/>
<keyword evidence="2" id="KW-0680">Restriction system</keyword>
<gene>
    <name evidence="6" type="ORF">F7P80_13025</name>
</gene>
<dbReference type="InterPro" id="IPR000055">
    <property type="entry name" value="Restrct_endonuc_typeI_TRD"/>
</dbReference>
<dbReference type="CDD" id="cd17262">
    <property type="entry name" value="RMtype1_S_Aco12261I-TRD2-CR2"/>
    <property type="match status" value="1"/>
</dbReference>
<dbReference type="GO" id="GO:0003677">
    <property type="term" value="F:DNA binding"/>
    <property type="evidence" value="ECO:0007669"/>
    <property type="project" value="UniProtKB-KW"/>
</dbReference>
<keyword evidence="6" id="KW-0540">Nuclease</keyword>
<evidence type="ECO:0000256" key="3">
    <source>
        <dbReference type="ARBA" id="ARBA00023125"/>
    </source>
</evidence>
<dbReference type="PANTHER" id="PTHR43140:SF1">
    <property type="entry name" value="TYPE I RESTRICTION ENZYME ECOKI SPECIFICITY SUBUNIT"/>
    <property type="match status" value="1"/>
</dbReference>
<evidence type="ECO:0000256" key="2">
    <source>
        <dbReference type="ARBA" id="ARBA00022747"/>
    </source>
</evidence>
<feature type="domain" description="Type I restriction modification DNA specificity" evidence="5">
    <location>
        <begin position="232"/>
        <end position="376"/>
    </location>
</feature>
<comment type="caution">
    <text evidence="6">The sequence shown here is derived from an EMBL/GenBank/DDBJ whole genome shotgun (WGS) entry which is preliminary data.</text>
</comment>